<sequence length="453" mass="49665">MATLEERKAKRREQKKLYKREERARENAEKAKTHARILHLRANYSKKRPRADADDAEDAQPAAAPRAPAVRPVVPPARPLTATPSRRRRTPSRDEVVDGRPSLPPQPALTAPVERTEARPPSPEPTAVHAVPPEPGPNDTVRLQYTRSACMEAGDDPVQAGTYMGIVVETKGAKAKVYWYEVDGEPYPGDLDNPSWELIEGLEVVSVGDHSSRFRKPTAFLHENAAVVSDNESDDDDDDNTRGRRANSSKITAAAKAAGLVVVTLEHHGNNSHRRRTLGPGGFKPDAGDAKAIRCVPLSTSLPLLAHRGLPLHRAPYPCDVPRETAAAVVVVIDSHALEDIPGKSQYATNLCKAAGTRGVPNYLFLVLPQDGSFNFLMNEPNYMINIPQYLLLNVLAKRAGKKLYKKNVGCKWDAEDLKIAEKGMCDAEDLVKTIAPYARAHAEKLAQAVSRE</sequence>
<name>A0A8J2SJA9_9STRA</name>
<dbReference type="AlphaFoldDB" id="A0A8J2SJA9"/>
<evidence type="ECO:0000256" key="1">
    <source>
        <dbReference type="SAM" id="MobiDB-lite"/>
    </source>
</evidence>
<evidence type="ECO:0000313" key="3">
    <source>
        <dbReference type="Proteomes" id="UP000789595"/>
    </source>
</evidence>
<feature type="region of interest" description="Disordered" evidence="1">
    <location>
        <begin position="1"/>
        <end position="138"/>
    </location>
</feature>
<organism evidence="2 3">
    <name type="scientific">Pelagomonas calceolata</name>
    <dbReference type="NCBI Taxonomy" id="35677"/>
    <lineage>
        <taxon>Eukaryota</taxon>
        <taxon>Sar</taxon>
        <taxon>Stramenopiles</taxon>
        <taxon>Ochrophyta</taxon>
        <taxon>Pelagophyceae</taxon>
        <taxon>Pelagomonadales</taxon>
        <taxon>Pelagomonadaceae</taxon>
        <taxon>Pelagomonas</taxon>
    </lineage>
</organism>
<accession>A0A8J2SJA9</accession>
<keyword evidence="3" id="KW-1185">Reference proteome</keyword>
<gene>
    <name evidence="2" type="ORF">PECAL_4P12170</name>
</gene>
<protein>
    <submittedName>
        <fullName evidence="2">Uncharacterized protein</fullName>
    </submittedName>
</protein>
<comment type="caution">
    <text evidence="2">The sequence shown here is derived from an EMBL/GenBank/DDBJ whole genome shotgun (WGS) entry which is preliminary data.</text>
</comment>
<proteinExistence type="predicted"/>
<evidence type="ECO:0000313" key="2">
    <source>
        <dbReference type="EMBL" id="CAH0373963.1"/>
    </source>
</evidence>
<feature type="compositionally biased region" description="Basic residues" evidence="1">
    <location>
        <begin position="33"/>
        <end position="49"/>
    </location>
</feature>
<feature type="compositionally biased region" description="Basic and acidic residues" evidence="1">
    <location>
        <begin position="15"/>
        <end position="32"/>
    </location>
</feature>
<dbReference type="Proteomes" id="UP000789595">
    <property type="component" value="Unassembled WGS sequence"/>
</dbReference>
<feature type="region of interest" description="Disordered" evidence="1">
    <location>
        <begin position="226"/>
        <end position="250"/>
    </location>
</feature>
<feature type="compositionally biased region" description="Low complexity" evidence="1">
    <location>
        <begin position="59"/>
        <end position="72"/>
    </location>
</feature>
<reference evidence="2" key="1">
    <citation type="submission" date="2021-11" db="EMBL/GenBank/DDBJ databases">
        <authorList>
            <consortium name="Genoscope - CEA"/>
            <person name="William W."/>
        </authorList>
    </citation>
    <scope>NUCLEOTIDE SEQUENCE</scope>
</reference>
<dbReference type="EMBL" id="CAKKNE010000004">
    <property type="protein sequence ID" value="CAH0373963.1"/>
    <property type="molecule type" value="Genomic_DNA"/>
</dbReference>